<dbReference type="AlphaFoldDB" id="A0A8I6SMQ1"/>
<dbReference type="KEGG" id="clec:112127353"/>
<organism evidence="1 2">
    <name type="scientific">Cimex lectularius</name>
    <name type="common">Bed bug</name>
    <name type="synonym">Acanthia lectularia</name>
    <dbReference type="NCBI Taxonomy" id="79782"/>
    <lineage>
        <taxon>Eukaryota</taxon>
        <taxon>Metazoa</taxon>
        <taxon>Ecdysozoa</taxon>
        <taxon>Arthropoda</taxon>
        <taxon>Hexapoda</taxon>
        <taxon>Insecta</taxon>
        <taxon>Pterygota</taxon>
        <taxon>Neoptera</taxon>
        <taxon>Paraneoptera</taxon>
        <taxon>Hemiptera</taxon>
        <taxon>Heteroptera</taxon>
        <taxon>Panheteroptera</taxon>
        <taxon>Cimicomorpha</taxon>
        <taxon>Cimicidae</taxon>
        <taxon>Cimex</taxon>
    </lineage>
</organism>
<keyword evidence="2" id="KW-1185">Reference proteome</keyword>
<dbReference type="GeneID" id="112127353"/>
<proteinExistence type="predicted"/>
<sequence length="173" mass="19227">MVPNVGNSATSEVNCGRYNSKCRFFSANRKRWPLSRLCTLILLGCILEVRGHGVATSHQSVVSGEGWRYGYGIAHGPHGIGHATGESFPHGYGGFGAYAPAYGYDTKPIILPPPPPPEPVVIHVPQYVVPYYYNHIPYGYLYPYDQGHGYYGHEFLGGGYYDAHDGHDYYHHH</sequence>
<evidence type="ECO:0000313" key="2">
    <source>
        <dbReference type="Proteomes" id="UP000494040"/>
    </source>
</evidence>
<dbReference type="EnsemblMetazoa" id="XM_024228167.1">
    <property type="protein sequence ID" value="XP_024083935.1"/>
    <property type="gene ID" value="LOC112127353"/>
</dbReference>
<accession>A0A8I6SMQ1</accession>
<dbReference type="RefSeq" id="XP_024083935.1">
    <property type="nucleotide sequence ID" value="XM_024228167.1"/>
</dbReference>
<protein>
    <submittedName>
        <fullName evidence="1">Uncharacterized protein</fullName>
    </submittedName>
</protein>
<dbReference type="Proteomes" id="UP000494040">
    <property type="component" value="Unassembled WGS sequence"/>
</dbReference>
<evidence type="ECO:0000313" key="1">
    <source>
        <dbReference type="EnsemblMetazoa" id="XP_024083935.1"/>
    </source>
</evidence>
<name>A0A8I6SMQ1_CIMLE</name>
<reference evidence="1" key="1">
    <citation type="submission" date="2022-01" db="UniProtKB">
        <authorList>
            <consortium name="EnsemblMetazoa"/>
        </authorList>
    </citation>
    <scope>IDENTIFICATION</scope>
</reference>